<name>Q9LQI3_ARATH</name>
<accession>Q9LQI3</accession>
<proteinExistence type="predicted"/>
<protein>
    <submittedName>
        <fullName evidence="1">F15O4.1</fullName>
    </submittedName>
</protein>
<dbReference type="EMBL" id="AC007887">
    <property type="protein sequence ID" value="AAF79342.1"/>
    <property type="molecule type" value="Genomic_DNA"/>
</dbReference>
<organism evidence="1">
    <name type="scientific">Arabidopsis thaliana</name>
    <name type="common">Mouse-ear cress</name>
    <dbReference type="NCBI Taxonomy" id="3702"/>
    <lineage>
        <taxon>Eukaryota</taxon>
        <taxon>Viridiplantae</taxon>
        <taxon>Streptophyta</taxon>
        <taxon>Embryophyta</taxon>
        <taxon>Tracheophyta</taxon>
        <taxon>Spermatophyta</taxon>
        <taxon>Magnoliopsida</taxon>
        <taxon>eudicotyledons</taxon>
        <taxon>Gunneridae</taxon>
        <taxon>Pentapetalae</taxon>
        <taxon>rosids</taxon>
        <taxon>malvids</taxon>
        <taxon>Brassicales</taxon>
        <taxon>Brassicaceae</taxon>
        <taxon>Camelineae</taxon>
        <taxon>Arabidopsis</taxon>
    </lineage>
</organism>
<dbReference type="PIR" id="A86479">
    <property type="entry name" value="A86479"/>
</dbReference>
<sequence length="43" mass="5190">MLKANTFHLFMNNEVNQSTRLMKGYLKSKRRITKEESNRDKCK</sequence>
<reference evidence="1" key="1">
    <citation type="submission" date="1999-10" db="EMBL/GenBank/DDBJ databases">
        <authorList>
            <person name="Ecker J.R."/>
        </authorList>
    </citation>
    <scope>NUCLEOTIDE SEQUENCE</scope>
</reference>
<dbReference type="AlphaFoldDB" id="Q9LQI3"/>
<evidence type="ECO:0000313" key="1">
    <source>
        <dbReference type="EMBL" id="AAF79342.1"/>
    </source>
</evidence>
<reference evidence="1" key="3">
    <citation type="submission" date="2000-06" db="EMBL/GenBank/DDBJ databases">
        <authorList>
            <person name="Cheuk R."/>
            <person name="Shinn P."/>
            <person name="Brooks S."/>
            <person name="Buehler E."/>
            <person name="Chao Q."/>
            <person name="Johnson-Hopson C."/>
            <person name="Khan S."/>
            <person name="Kim C."/>
            <person name="Altafi H."/>
            <person name="Bei B."/>
            <person name="Chin C."/>
            <person name="Chiou J."/>
            <person name="Choi E."/>
            <person name="Conn L."/>
            <person name="Conway A."/>
            <person name="Gonzalez A."/>
            <person name="Hansen N."/>
            <person name="Howing B."/>
            <person name="Koo T."/>
            <person name="Lam B."/>
            <person name="Lee J."/>
            <person name="Lenz C."/>
            <person name="Li J."/>
            <person name="Liu A."/>
            <person name="Liu J."/>
            <person name="Liu S."/>
            <person name="Mukharsky N."/>
            <person name="Nguyen M."/>
            <person name="Palm C."/>
            <person name="Pham P."/>
            <person name="Sakano H."/>
            <person name="Schwartz J."/>
            <person name="Southwick A."/>
            <person name="Thaveri A."/>
            <person name="Toriumi M."/>
            <person name="Vaysberg M."/>
            <person name="Yu G."/>
            <person name="Davis R."/>
            <person name="Federspiel N."/>
            <person name="Theologis A."/>
            <person name="Ecker J."/>
        </authorList>
    </citation>
    <scope>NUCLEOTIDE SEQUENCE</scope>
</reference>
<reference key="2">
    <citation type="journal article" date="2000" name="Nature">
        <title>Sequence and analysis of chromosome 1 of the plant Arabidopsis thaliana.</title>
        <authorList>
            <person name="Theologis A."/>
            <person name="Ecker J.R."/>
            <person name="Palm C.J."/>
            <person name="Federspiel N.A."/>
            <person name="Kaul S."/>
            <person name="White O."/>
            <person name="Alonso J."/>
            <person name="Altafi H."/>
            <person name="Araujo R."/>
            <person name="Bowman C.L."/>
            <person name="Brooks S.Y."/>
            <person name="Buehler E."/>
            <person name="Chan A."/>
            <person name="Chao Q."/>
            <person name="Chen H."/>
            <person name="Cheuk R.F."/>
            <person name="Chin C.W."/>
            <person name="Chung M.K."/>
            <person name="Conn L."/>
            <person name="Conway A.B."/>
            <person name="Conway A.R."/>
            <person name="Creasy T.H."/>
            <person name="Dewar K."/>
            <person name="Dunn P."/>
            <person name="Etgu P."/>
            <person name="Feldblyum T.V."/>
            <person name="Feng J."/>
            <person name="Fong B."/>
            <person name="Fujii C.Y."/>
            <person name="Gill J.E."/>
            <person name="Goldsmith A.D."/>
            <person name="Haas B."/>
            <person name="Hansen N.F."/>
            <person name="Hughes B."/>
            <person name="Huizar L."/>
            <person name="Hunter J.L."/>
            <person name="Jenkins J."/>
            <person name="Johnson-Hopson C."/>
            <person name="Khan S."/>
            <person name="Khaykin E."/>
            <person name="Kim C.J."/>
            <person name="Koo H.L."/>
            <person name="Kremenetskaia I."/>
            <person name="Kurtz D.B."/>
            <person name="Kwan A."/>
            <person name="Lam B."/>
            <person name="Langin-Hooper S."/>
            <person name="Lee A."/>
            <person name="Lee J.M."/>
            <person name="Lenz C.A."/>
            <person name="Li J.H."/>
            <person name="Li Y."/>
            <person name="Lin X."/>
            <person name="Liu S.X."/>
            <person name="Liu Z.A."/>
            <person name="Luros J.S."/>
            <person name="Maiti R."/>
            <person name="Marziali A."/>
            <person name="Militscher J."/>
            <person name="Miranda M."/>
            <person name="Nguyen M."/>
            <person name="Nierman W.C."/>
            <person name="Osborne B.I."/>
            <person name="Pai G."/>
            <person name="Peterson J."/>
            <person name="Pham P.K."/>
            <person name="Rizzo M."/>
            <person name="Rooney T."/>
            <person name="Rowley D."/>
            <person name="Sakano H."/>
            <person name="Salzberg S.L."/>
            <person name="Schwartz J.R."/>
            <person name="Shinn P."/>
            <person name="Southwick A.M."/>
            <person name="Sun H."/>
            <person name="Tallon L.J."/>
            <person name="Tambunga G."/>
            <person name="Toriumi M.J."/>
            <person name="Town C.D."/>
            <person name="Utterback T."/>
            <person name="Van Aken S."/>
            <person name="Vaysberg M."/>
            <person name="Vysotskaia V.S."/>
            <person name="Walker M."/>
            <person name="Wu D."/>
            <person name="Yu G."/>
            <person name="Fraser C.M."/>
            <person name="Venter J.C."/>
            <person name="Davis R.W."/>
        </authorList>
    </citation>
    <scope>NUCLEOTIDE SEQUENCE [LARGE SCALE GENOMIC DNA]</scope>
    <source>
        <strain>cv. Columbia</strain>
    </source>
</reference>